<evidence type="ECO:0000313" key="1">
    <source>
        <dbReference type="EMBL" id="NQE38046.1"/>
    </source>
</evidence>
<name>A0ABX2D647_9CYAN</name>
<gene>
    <name evidence="1" type="ORF">E5S67_05828</name>
</gene>
<accession>A0ABX2D647</accession>
<comment type="caution">
    <text evidence="1">The sequence shown here is derived from an EMBL/GenBank/DDBJ whole genome shotgun (WGS) entry which is preliminary data.</text>
</comment>
<keyword evidence="2" id="KW-1185">Reference proteome</keyword>
<dbReference type="Proteomes" id="UP000702425">
    <property type="component" value="Unassembled WGS sequence"/>
</dbReference>
<protein>
    <submittedName>
        <fullName evidence="1">Uncharacterized protein</fullName>
    </submittedName>
</protein>
<evidence type="ECO:0000313" key="2">
    <source>
        <dbReference type="Proteomes" id="UP000702425"/>
    </source>
</evidence>
<sequence length="47" mass="5275">MVTTTLTPSQQSSEQKLISLAGIKWQKFKAIMSDVGEGRSWKIAYTE</sequence>
<dbReference type="RefSeq" id="WP_172192540.1">
    <property type="nucleotide sequence ID" value="NZ_CAWPPK010000083.1"/>
</dbReference>
<organism evidence="1 2">
    <name type="scientific">Microcoleus asticus IPMA8</name>
    <dbReference type="NCBI Taxonomy" id="2563858"/>
    <lineage>
        <taxon>Bacteria</taxon>
        <taxon>Bacillati</taxon>
        <taxon>Cyanobacteriota</taxon>
        <taxon>Cyanophyceae</taxon>
        <taxon>Oscillatoriophycideae</taxon>
        <taxon>Oscillatoriales</taxon>
        <taxon>Microcoleaceae</taxon>
        <taxon>Microcoleus</taxon>
        <taxon>Microcoleus asticus</taxon>
    </lineage>
</organism>
<reference evidence="1 2" key="1">
    <citation type="journal article" date="2020" name="Sci. Rep.">
        <title>A novel cyanobacterial geosmin producer, revising GeoA distribution and dispersion patterns in Bacteria.</title>
        <authorList>
            <person name="Churro C."/>
            <person name="Semedo-Aguiar A.P."/>
            <person name="Silva A.D."/>
            <person name="Pereira-Leal J.B."/>
            <person name="Leite R.B."/>
        </authorList>
    </citation>
    <scope>NUCLEOTIDE SEQUENCE [LARGE SCALE GENOMIC DNA]</scope>
    <source>
        <strain evidence="1 2">IPMA8</strain>
    </source>
</reference>
<proteinExistence type="predicted"/>
<dbReference type="EMBL" id="SRRZ01000173">
    <property type="protein sequence ID" value="NQE38046.1"/>
    <property type="molecule type" value="Genomic_DNA"/>
</dbReference>